<feature type="domain" description="Hint" evidence="3">
    <location>
        <begin position="559"/>
        <end position="685"/>
    </location>
</feature>
<keyword evidence="5" id="KW-1185">Reference proteome</keyword>
<dbReference type="SMART" id="SM00306">
    <property type="entry name" value="HintN"/>
    <property type="match status" value="1"/>
</dbReference>
<reference evidence="4 5" key="1">
    <citation type="journal article" date="2020" name="J. Phycol.">
        <title>Comparative genome analysis reveals Cyanidiococcus gen. nov., a new extremophilic red algal genus sister to Cyanidioschyzon (Cyanidioschyzonaceae, Rhodophyta).</title>
        <authorList>
            <person name="Liu S.-L."/>
            <person name="Chiang Y.-R."/>
            <person name="Yoon H.S."/>
            <person name="Fu H.-Y."/>
        </authorList>
    </citation>
    <scope>NUCLEOTIDE SEQUENCE [LARGE SCALE GENOMIC DNA]</scope>
    <source>
        <strain evidence="4 5">THAL066</strain>
    </source>
</reference>
<feature type="region of interest" description="Disordered" evidence="1">
    <location>
        <begin position="493"/>
        <end position="552"/>
    </location>
</feature>
<evidence type="ECO:0000256" key="1">
    <source>
        <dbReference type="SAM" id="MobiDB-lite"/>
    </source>
</evidence>
<keyword evidence="2" id="KW-0472">Membrane</keyword>
<evidence type="ECO:0000256" key="2">
    <source>
        <dbReference type="SAM" id="Phobius"/>
    </source>
</evidence>
<dbReference type="SUPFAM" id="SSF51294">
    <property type="entry name" value="Hedgehog/intein (Hint) domain"/>
    <property type="match status" value="1"/>
</dbReference>
<evidence type="ECO:0000313" key="4">
    <source>
        <dbReference type="EMBL" id="KAF6004694.1"/>
    </source>
</evidence>
<dbReference type="GO" id="GO:0005509">
    <property type="term" value="F:calcium ion binding"/>
    <property type="evidence" value="ECO:0007669"/>
    <property type="project" value="TreeGrafter"/>
</dbReference>
<feature type="transmembrane region" description="Helical" evidence="2">
    <location>
        <begin position="20"/>
        <end position="41"/>
    </location>
</feature>
<dbReference type="GO" id="GO:0005113">
    <property type="term" value="F:patched binding"/>
    <property type="evidence" value="ECO:0007669"/>
    <property type="project" value="TreeGrafter"/>
</dbReference>
<dbReference type="AlphaFoldDB" id="A0A7J7IQ55"/>
<sequence>MAVISVSADRDVCYQTTMIYLSRSLVVFRYVLFLVLVWRFLERTSATPAPVGPLSWTWIGGDTGINNPGVQYVVNQTSAQSVPGGRFHSAAWVGGPDIVYLFGGRGYANASSFGFLNDLWYFNTTCSEWAWIGGNPSAGQSGIYGVFREGSPSNIPGGRESSAFWQSDERHFWLLGGQGFDAKGTFGYLNDMWLYETTSGNWTWVSGNSTISAAPVYGPERAYGPSYNPGARYSAAFWTGENGLLWLFGGEKSPTNLLSDLWSFNTSSLEWAYMGGSSAINQPGRYGTSGLGNAFNAPGARYGPCSWTDAEGNLWLFGGLGYGNGTDYFGYLNDLWVYNVQSSVWIFMSGNATSNNPGAYGTFGVLSPSNHPGGRYHCTSFVDALGNLQLFGGFGKTNSASSSGYLKDLWVYDMVRREWAWISGSTEANSLAHYGTFQLTSSDAVPGARDGVALWKINENDPILFGGFGYANTSGAGYLNDVFALTEVLPAQTPTNTPTPTLTPTLTPTSTSLPTATPTFTPTTTLSPTPTANSGKTHTPSSTAIATSTPEPPSFVSGAKCFPADASVLIDEQNHVVPMSEIRPGMKVMGADQHGRLVPDTVLSWLHYEPSAVGEVLVIATASGKRLRLTRHHLVYRLGQQQHQQNDQSKNHDRQRHQSGLYLGSAFEAVYAERVRVGDALYDAVSRSLDRVVSIESAQTLHGLYAPLTCTGRLVVDGLLVSCYGTYPSHAVSHAVLWPARVDTLRGRWASLLGAHHTQGIMPYAAHLYGLWTSIDRMSHGIKVGMIAAAC</sequence>
<keyword evidence="2" id="KW-0812">Transmembrane</keyword>
<proteinExistence type="predicted"/>
<dbReference type="Gene3D" id="2.170.16.10">
    <property type="entry name" value="Hedgehog/Intein (Hint) domain"/>
    <property type="match status" value="1"/>
</dbReference>
<evidence type="ECO:0000313" key="5">
    <source>
        <dbReference type="Proteomes" id="UP000530660"/>
    </source>
</evidence>
<dbReference type="OrthoDB" id="432528at2759"/>
<dbReference type="Proteomes" id="UP000530660">
    <property type="component" value="Unassembled WGS sequence"/>
</dbReference>
<gene>
    <name evidence="4" type="ORF">F1559_000006</name>
</gene>
<dbReference type="PROSITE" id="PS50817">
    <property type="entry name" value="INTEIN_N_TER"/>
    <property type="match status" value="1"/>
</dbReference>
<protein>
    <recommendedName>
        <fullName evidence="3">Hint domain-containing protein</fullName>
    </recommendedName>
</protein>
<dbReference type="SUPFAM" id="SSF117281">
    <property type="entry name" value="Kelch motif"/>
    <property type="match status" value="1"/>
</dbReference>
<dbReference type="EMBL" id="VWRR01000002">
    <property type="protein sequence ID" value="KAF6004694.1"/>
    <property type="molecule type" value="Genomic_DNA"/>
</dbReference>
<dbReference type="CDD" id="cd00081">
    <property type="entry name" value="Hint"/>
    <property type="match status" value="1"/>
</dbReference>
<dbReference type="InterPro" id="IPR003587">
    <property type="entry name" value="Hint_dom_N"/>
</dbReference>
<dbReference type="Gene3D" id="2.120.10.80">
    <property type="entry name" value="Kelch-type beta propeller"/>
    <property type="match status" value="3"/>
</dbReference>
<feature type="compositionally biased region" description="Low complexity" evidence="1">
    <location>
        <begin position="493"/>
        <end position="532"/>
    </location>
</feature>
<dbReference type="PANTHER" id="PTHR11889:SF31">
    <property type="entry name" value="PROTEIN HEDGEHOG"/>
    <property type="match status" value="1"/>
</dbReference>
<dbReference type="GO" id="GO:0016540">
    <property type="term" value="P:protein autoprocessing"/>
    <property type="evidence" value="ECO:0007669"/>
    <property type="project" value="InterPro"/>
</dbReference>
<dbReference type="GO" id="GO:0010468">
    <property type="term" value="P:regulation of gene expression"/>
    <property type="evidence" value="ECO:0007669"/>
    <property type="project" value="TreeGrafter"/>
</dbReference>
<dbReference type="InterPro" id="IPR001767">
    <property type="entry name" value="Hedgehog_Hint"/>
</dbReference>
<dbReference type="InterPro" id="IPR015915">
    <property type="entry name" value="Kelch-typ_b-propeller"/>
</dbReference>
<name>A0A7J7IQ55_9RHOD</name>
<keyword evidence="2" id="KW-1133">Transmembrane helix</keyword>
<evidence type="ECO:0000259" key="3">
    <source>
        <dbReference type="SMART" id="SM00306"/>
    </source>
</evidence>
<dbReference type="InterPro" id="IPR036844">
    <property type="entry name" value="Hint_dom_sf"/>
</dbReference>
<dbReference type="InterPro" id="IPR006141">
    <property type="entry name" value="Intein_N"/>
</dbReference>
<dbReference type="Pfam" id="PF01079">
    <property type="entry name" value="Hint"/>
    <property type="match status" value="1"/>
</dbReference>
<dbReference type="InterPro" id="IPR050387">
    <property type="entry name" value="Hedgehog_Signaling"/>
</dbReference>
<dbReference type="PANTHER" id="PTHR11889">
    <property type="entry name" value="HEDGEHOG"/>
    <property type="match status" value="1"/>
</dbReference>
<organism evidence="4 5">
    <name type="scientific">Cyanidiococcus yangmingshanensis</name>
    <dbReference type="NCBI Taxonomy" id="2690220"/>
    <lineage>
        <taxon>Eukaryota</taxon>
        <taxon>Rhodophyta</taxon>
        <taxon>Bangiophyceae</taxon>
        <taxon>Cyanidiales</taxon>
        <taxon>Cyanidiaceae</taxon>
        <taxon>Cyanidiococcus</taxon>
    </lineage>
</organism>
<comment type="caution">
    <text evidence="4">The sequence shown here is derived from an EMBL/GenBank/DDBJ whole genome shotgun (WGS) entry which is preliminary data.</text>
</comment>
<dbReference type="GO" id="GO:0001708">
    <property type="term" value="P:cell fate specification"/>
    <property type="evidence" value="ECO:0007669"/>
    <property type="project" value="TreeGrafter"/>
</dbReference>
<accession>A0A7J7IQ55</accession>
<dbReference type="GO" id="GO:0016539">
    <property type="term" value="P:intein-mediated protein splicing"/>
    <property type="evidence" value="ECO:0007669"/>
    <property type="project" value="InterPro"/>
</dbReference>
<feature type="compositionally biased region" description="Low complexity" evidence="1">
    <location>
        <begin position="539"/>
        <end position="549"/>
    </location>
</feature>
<dbReference type="GO" id="GO:0007224">
    <property type="term" value="P:smoothened signaling pathway"/>
    <property type="evidence" value="ECO:0007669"/>
    <property type="project" value="TreeGrafter"/>
</dbReference>
<dbReference type="GO" id="GO:0005615">
    <property type="term" value="C:extracellular space"/>
    <property type="evidence" value="ECO:0007669"/>
    <property type="project" value="TreeGrafter"/>
</dbReference>